<dbReference type="OrthoDB" id="1839890at2"/>
<evidence type="ECO:0000313" key="2">
    <source>
        <dbReference type="Proteomes" id="UP000308489"/>
    </source>
</evidence>
<dbReference type="AlphaFoldDB" id="A0A4U9R5W3"/>
<evidence type="ECO:0000313" key="1">
    <source>
        <dbReference type="EMBL" id="VTQ86844.1"/>
    </source>
</evidence>
<dbReference type="KEGG" id="hhw:NCTC503_00991"/>
<gene>
    <name evidence="1" type="ORF">NCTC503_00991</name>
</gene>
<accession>A0A4U9R5W3</accession>
<protein>
    <submittedName>
        <fullName evidence="1">Uncharacterized protein</fullName>
    </submittedName>
</protein>
<dbReference type="EMBL" id="LR590481">
    <property type="protein sequence ID" value="VTQ86844.1"/>
    <property type="molecule type" value="Genomic_DNA"/>
</dbReference>
<proteinExistence type="predicted"/>
<organism evidence="1 2">
    <name type="scientific">Hathewaya histolytica</name>
    <name type="common">Clostridium histolyticum</name>
    <dbReference type="NCBI Taxonomy" id="1498"/>
    <lineage>
        <taxon>Bacteria</taxon>
        <taxon>Bacillati</taxon>
        <taxon>Bacillota</taxon>
        <taxon>Clostridia</taxon>
        <taxon>Eubacteriales</taxon>
        <taxon>Clostridiaceae</taxon>
        <taxon>Hathewaya</taxon>
    </lineage>
</organism>
<sequence>MNIKIYKQYSGINNDSYYFTFNENDINCVNKYPVEAPFVKENIINAILDNQIIQDEEGYCWGHEFFNNKTQGLKFKKKELIKMLEKCYKLWKDVNIPKFSLEDYMSNIEEKYKSIIELLNSNLLSHDSWSRGLKLHELLNQNKYSDIVLDELKYYIFLKWWDDIDNHHEKFTGDMIKEWIDMANIDMDSITSKLNVDDKGYIKVYRGRHEYNQGWNGLSWTTDIEVARKFANGCGVRRETKYPSILIGRVLLEHILGTFYERNEKEVLCYMVDCQDKVLNLYQ</sequence>
<keyword evidence="2" id="KW-1185">Reference proteome</keyword>
<reference evidence="1 2" key="1">
    <citation type="submission" date="2019-05" db="EMBL/GenBank/DDBJ databases">
        <authorList>
            <consortium name="Pathogen Informatics"/>
        </authorList>
    </citation>
    <scope>NUCLEOTIDE SEQUENCE [LARGE SCALE GENOMIC DNA]</scope>
    <source>
        <strain evidence="1 2">NCTC503</strain>
    </source>
</reference>
<dbReference type="RefSeq" id="WP_138209695.1">
    <property type="nucleotide sequence ID" value="NZ_CBCRUQ010000004.1"/>
</dbReference>
<dbReference type="Proteomes" id="UP000308489">
    <property type="component" value="Chromosome 1"/>
</dbReference>
<name>A0A4U9R5W3_HATHI</name>